<proteinExistence type="predicted"/>
<protein>
    <recommendedName>
        <fullName evidence="1">4Fe-4S Wbl-type domain-containing protein</fullName>
    </recommendedName>
</protein>
<evidence type="ECO:0000313" key="2">
    <source>
        <dbReference type="EMBL" id="GMA41856.1"/>
    </source>
</evidence>
<comment type="caution">
    <text evidence="2">The sequence shown here is derived from an EMBL/GenBank/DDBJ whole genome shotgun (WGS) entry which is preliminary data.</text>
</comment>
<sequence length="104" mass="11379">MRGISREALARDAAWSLADGNCKGMAARWGRWERHYLAAEAVDDRARALLAPAEVCIGCPILAECSDLAELSGYTGIAGGRAYRNGREDTYRLRVPSKPRRVTA</sequence>
<evidence type="ECO:0000259" key="1">
    <source>
        <dbReference type="PROSITE" id="PS51674"/>
    </source>
</evidence>
<dbReference type="EMBL" id="BSUO01000001">
    <property type="protein sequence ID" value="GMA41856.1"/>
    <property type="molecule type" value="Genomic_DNA"/>
</dbReference>
<dbReference type="RefSeq" id="WP_284305355.1">
    <property type="nucleotide sequence ID" value="NZ_BSUO01000001.1"/>
</dbReference>
<name>A0ABQ6IWQ1_9MICO</name>
<evidence type="ECO:0000313" key="3">
    <source>
        <dbReference type="Proteomes" id="UP001157126"/>
    </source>
</evidence>
<organism evidence="2 3">
    <name type="scientific">Mobilicoccus caccae</name>
    <dbReference type="NCBI Taxonomy" id="1859295"/>
    <lineage>
        <taxon>Bacteria</taxon>
        <taxon>Bacillati</taxon>
        <taxon>Actinomycetota</taxon>
        <taxon>Actinomycetes</taxon>
        <taxon>Micrococcales</taxon>
        <taxon>Dermatophilaceae</taxon>
        <taxon>Mobilicoccus</taxon>
    </lineage>
</organism>
<feature type="domain" description="4Fe-4S Wbl-type" evidence="1">
    <location>
        <begin position="21"/>
        <end position="88"/>
    </location>
</feature>
<gene>
    <name evidence="2" type="ORF">GCM10025883_39010</name>
</gene>
<accession>A0ABQ6IWQ1</accession>
<reference evidence="3" key="1">
    <citation type="journal article" date="2019" name="Int. J. Syst. Evol. Microbiol.">
        <title>The Global Catalogue of Microorganisms (GCM) 10K type strain sequencing project: providing services to taxonomists for standard genome sequencing and annotation.</title>
        <authorList>
            <consortium name="The Broad Institute Genomics Platform"/>
            <consortium name="The Broad Institute Genome Sequencing Center for Infectious Disease"/>
            <person name="Wu L."/>
            <person name="Ma J."/>
        </authorList>
    </citation>
    <scope>NUCLEOTIDE SEQUENCE [LARGE SCALE GENOMIC DNA]</scope>
    <source>
        <strain evidence="3">NBRC 113072</strain>
    </source>
</reference>
<dbReference type="PROSITE" id="PS51674">
    <property type="entry name" value="4FE4S_WBL"/>
    <property type="match status" value="1"/>
</dbReference>
<dbReference type="InterPro" id="IPR034768">
    <property type="entry name" value="4FE4S_WBL"/>
</dbReference>
<keyword evidence="3" id="KW-1185">Reference proteome</keyword>
<dbReference type="Proteomes" id="UP001157126">
    <property type="component" value="Unassembled WGS sequence"/>
</dbReference>